<dbReference type="Pfam" id="PF07731">
    <property type="entry name" value="Cu-oxidase_2"/>
    <property type="match status" value="1"/>
</dbReference>
<keyword evidence="3" id="KW-0479">Metal-binding</keyword>
<comment type="pathway">
    <text evidence="1">Secondary metabolite biosynthesis.</text>
</comment>
<dbReference type="AlphaFoldDB" id="A0A136J3Z1"/>
<dbReference type="InterPro" id="IPR001117">
    <property type="entry name" value="Cu-oxidase_2nd"/>
</dbReference>
<evidence type="ECO:0000256" key="1">
    <source>
        <dbReference type="ARBA" id="ARBA00005179"/>
    </source>
</evidence>
<dbReference type="Proteomes" id="UP000070501">
    <property type="component" value="Unassembled WGS sequence"/>
</dbReference>
<dbReference type="GO" id="GO:0005507">
    <property type="term" value="F:copper ion binding"/>
    <property type="evidence" value="ECO:0007669"/>
    <property type="project" value="InterPro"/>
</dbReference>
<dbReference type="FunFam" id="2.60.40.420:FF:000021">
    <property type="entry name" value="Extracellular dihydrogeodin oxidase/laccase"/>
    <property type="match status" value="1"/>
</dbReference>
<dbReference type="InterPro" id="IPR008972">
    <property type="entry name" value="Cupredoxin"/>
</dbReference>
<evidence type="ECO:0000256" key="2">
    <source>
        <dbReference type="ARBA" id="ARBA00010609"/>
    </source>
</evidence>
<evidence type="ECO:0000256" key="3">
    <source>
        <dbReference type="ARBA" id="ARBA00022723"/>
    </source>
</evidence>
<evidence type="ECO:0000313" key="10">
    <source>
        <dbReference type="EMBL" id="KXJ91823.1"/>
    </source>
</evidence>
<dbReference type="CDD" id="cd13854">
    <property type="entry name" value="CuRO_1_MaLCC_like"/>
    <property type="match status" value="1"/>
</dbReference>
<evidence type="ECO:0000259" key="7">
    <source>
        <dbReference type="Pfam" id="PF00394"/>
    </source>
</evidence>
<dbReference type="SUPFAM" id="SSF49503">
    <property type="entry name" value="Cupredoxins"/>
    <property type="match status" value="3"/>
</dbReference>
<dbReference type="OrthoDB" id="2121828at2759"/>
<dbReference type="InParanoid" id="A0A136J3Z1"/>
<dbReference type="GO" id="GO:0016491">
    <property type="term" value="F:oxidoreductase activity"/>
    <property type="evidence" value="ECO:0007669"/>
    <property type="project" value="UniProtKB-KW"/>
</dbReference>
<protein>
    <submittedName>
        <fullName evidence="10">Multicopper oxidase-domain-containing protein</fullName>
    </submittedName>
</protein>
<dbReference type="PANTHER" id="PTHR11709">
    <property type="entry name" value="MULTI-COPPER OXIDASE"/>
    <property type="match status" value="1"/>
</dbReference>
<proteinExistence type="inferred from homology"/>
<evidence type="ECO:0000259" key="9">
    <source>
        <dbReference type="Pfam" id="PF07732"/>
    </source>
</evidence>
<gene>
    <name evidence="10" type="ORF">Micbo1qcDRAFT_183325</name>
</gene>
<dbReference type="CDD" id="cd13901">
    <property type="entry name" value="CuRO_3_MaLCC_like"/>
    <property type="match status" value="1"/>
</dbReference>
<organism evidence="10 11">
    <name type="scientific">Microdochium bolleyi</name>
    <dbReference type="NCBI Taxonomy" id="196109"/>
    <lineage>
        <taxon>Eukaryota</taxon>
        <taxon>Fungi</taxon>
        <taxon>Dikarya</taxon>
        <taxon>Ascomycota</taxon>
        <taxon>Pezizomycotina</taxon>
        <taxon>Sordariomycetes</taxon>
        <taxon>Xylariomycetidae</taxon>
        <taxon>Xylariales</taxon>
        <taxon>Microdochiaceae</taxon>
        <taxon>Microdochium</taxon>
    </lineage>
</organism>
<dbReference type="PROSITE" id="PS00080">
    <property type="entry name" value="MULTICOPPER_OXIDASE2"/>
    <property type="match status" value="1"/>
</dbReference>
<dbReference type="STRING" id="196109.A0A136J3Z1"/>
<evidence type="ECO:0000256" key="4">
    <source>
        <dbReference type="ARBA" id="ARBA00022737"/>
    </source>
</evidence>
<reference evidence="11" key="1">
    <citation type="submission" date="2016-02" db="EMBL/GenBank/DDBJ databases">
        <title>Draft genome sequence of Microdochium bolleyi, a fungal endophyte of beachgrass.</title>
        <authorList>
            <consortium name="DOE Joint Genome Institute"/>
            <person name="David A.S."/>
            <person name="May G."/>
            <person name="Haridas S."/>
            <person name="Lim J."/>
            <person name="Wang M."/>
            <person name="Labutti K."/>
            <person name="Lipzen A."/>
            <person name="Barry K."/>
            <person name="Grigoriev I.V."/>
        </authorList>
    </citation>
    <scope>NUCLEOTIDE SEQUENCE [LARGE SCALE GENOMIC DNA]</scope>
    <source>
        <strain evidence="11">J235TASD1</strain>
    </source>
</reference>
<dbReference type="Pfam" id="PF00394">
    <property type="entry name" value="Cu-oxidase"/>
    <property type="match status" value="1"/>
</dbReference>
<dbReference type="InterPro" id="IPR011706">
    <property type="entry name" value="Cu-oxidase_C"/>
</dbReference>
<keyword evidence="11" id="KW-1185">Reference proteome</keyword>
<feature type="domain" description="Plastocyanin-like" evidence="9">
    <location>
        <begin position="73"/>
        <end position="187"/>
    </location>
</feature>
<keyword evidence="4" id="KW-0677">Repeat</keyword>
<dbReference type="Pfam" id="PF07732">
    <property type="entry name" value="Cu-oxidase_3"/>
    <property type="match status" value="1"/>
</dbReference>
<dbReference type="PROSITE" id="PS00079">
    <property type="entry name" value="MULTICOPPER_OXIDASE1"/>
    <property type="match status" value="1"/>
</dbReference>
<keyword evidence="6" id="KW-0186">Copper</keyword>
<dbReference type="InterPro" id="IPR011707">
    <property type="entry name" value="Cu-oxidase-like_N"/>
</dbReference>
<accession>A0A136J3Z1</accession>
<keyword evidence="5" id="KW-0560">Oxidoreductase</keyword>
<comment type="similarity">
    <text evidence="2">Belongs to the multicopper oxidase family.</text>
</comment>
<dbReference type="InterPro" id="IPR002355">
    <property type="entry name" value="Cu_oxidase_Cu_BS"/>
</dbReference>
<name>A0A136J3Z1_9PEZI</name>
<evidence type="ECO:0000256" key="5">
    <source>
        <dbReference type="ARBA" id="ARBA00023002"/>
    </source>
</evidence>
<dbReference type="InterPro" id="IPR045087">
    <property type="entry name" value="Cu-oxidase_fam"/>
</dbReference>
<dbReference type="EMBL" id="KQ964249">
    <property type="protein sequence ID" value="KXJ91823.1"/>
    <property type="molecule type" value="Genomic_DNA"/>
</dbReference>
<evidence type="ECO:0000313" key="11">
    <source>
        <dbReference type="Proteomes" id="UP000070501"/>
    </source>
</evidence>
<feature type="domain" description="Plastocyanin-like" evidence="8">
    <location>
        <begin position="463"/>
        <end position="580"/>
    </location>
</feature>
<feature type="domain" description="Plastocyanin-like" evidence="7">
    <location>
        <begin position="197"/>
        <end position="369"/>
    </location>
</feature>
<dbReference type="PANTHER" id="PTHR11709:SF71">
    <property type="entry name" value="OXIDOREDUCTASE TPCJ"/>
    <property type="match status" value="1"/>
</dbReference>
<evidence type="ECO:0000259" key="8">
    <source>
        <dbReference type="Pfam" id="PF07731"/>
    </source>
</evidence>
<dbReference type="Gene3D" id="2.60.40.420">
    <property type="entry name" value="Cupredoxins - blue copper proteins"/>
    <property type="match status" value="3"/>
</dbReference>
<sequence length="637" mass="72126">MELVARFWATVTPPGDQKFKCHYPKMEGWTDCSTPENRSCWLRHSNGSEFNIWTDYERYAPIGVDRNYTLDIARGTINTDGMETHASLFNDTYPGPWIEACWGDRINIKVINNLAHNGTSIHWHGIRQLNSMHMDGVNGITQCPIAPGDSFLYSFNTTQYGSSWYHSHYSVQYADGLQGPLTIHGPSSMNFDEPKKPIILTDWGHNSAFQSVYTKQLKFPSILLNGHGNVTRVNNYIKAALEIPKPYELDFESVEEVPTALGKPKKYLLRIINTSFSSTFIFSIDNHYLNMASADFVPIEPYQNTSLLVGIGQRYNVIVEAQPETTGHDNPIPEDGNFWIRTWLAEGCSGGLKDSASPGYEKAGVLRYHKSSMAEPRSKPWPKVAKKCSDEDAKSLRPILKWNITHAANGGDGQRFRLESQTGDPFYPLAFFAFDMRGGSDFKPLKIDYSDPMFFHLNETKRTSWPEQWAVVPEDYKADDWVFLVLTGNNASKTFGAHPIHLHGHDFAIIEQVENATYPANHTLKFPIENPARRDVVLLPNGGYVIIAFKADNPGNWLLHCHIAYHASEGLAFQVLERQADANKIWPQGNSEALDEAERVCTNWKAWQSDCRNWWPGYVQESNSYPACHLFQDDSGI</sequence>
<dbReference type="InterPro" id="IPR033138">
    <property type="entry name" value="Cu_oxidase_CS"/>
</dbReference>
<evidence type="ECO:0000256" key="6">
    <source>
        <dbReference type="ARBA" id="ARBA00023008"/>
    </source>
</evidence>